<dbReference type="InterPro" id="IPR019600">
    <property type="entry name" value="Hemin_uptake_protein_HemP"/>
</dbReference>
<evidence type="ECO:0000313" key="1">
    <source>
        <dbReference type="EMBL" id="MBP5857320.1"/>
    </source>
</evidence>
<dbReference type="Proteomes" id="UP000672602">
    <property type="component" value="Unassembled WGS sequence"/>
</dbReference>
<accession>A0A8J7RZV1</accession>
<name>A0A8J7RZV1_9PROT</name>
<dbReference type="Pfam" id="PF10636">
    <property type="entry name" value="hemP"/>
    <property type="match status" value="1"/>
</dbReference>
<dbReference type="Gene3D" id="2.10.70.10">
    <property type="entry name" value="Complement Module, domain 1"/>
    <property type="match status" value="1"/>
</dbReference>
<dbReference type="EMBL" id="JAGMWN010000004">
    <property type="protein sequence ID" value="MBP5857320.1"/>
    <property type="molecule type" value="Genomic_DNA"/>
</dbReference>
<dbReference type="RefSeq" id="WP_210681908.1">
    <property type="nucleotide sequence ID" value="NZ_JAGMWN010000004.1"/>
</dbReference>
<keyword evidence="2" id="KW-1185">Reference proteome</keyword>
<comment type="caution">
    <text evidence="1">The sequence shown here is derived from an EMBL/GenBank/DDBJ whole genome shotgun (WGS) entry which is preliminary data.</text>
</comment>
<organism evidence="1 2">
    <name type="scientific">Marivibrio halodurans</name>
    <dbReference type="NCBI Taxonomy" id="2039722"/>
    <lineage>
        <taxon>Bacteria</taxon>
        <taxon>Pseudomonadati</taxon>
        <taxon>Pseudomonadota</taxon>
        <taxon>Alphaproteobacteria</taxon>
        <taxon>Rhodospirillales</taxon>
        <taxon>Rhodospirillaceae</taxon>
        <taxon>Marivibrio</taxon>
    </lineage>
</organism>
<protein>
    <submittedName>
        <fullName evidence="1">Hemin uptake protein HemP</fullName>
    </submittedName>
</protein>
<sequence length="54" mass="6339">MQDIDHTSHSSRERAIQRVDARDLLGPQGEVRIIHKDIEYRLRLTSNDKLILTK</sequence>
<gene>
    <name evidence="1" type="ORF">KAJ83_09895</name>
</gene>
<proteinExistence type="predicted"/>
<evidence type="ECO:0000313" key="2">
    <source>
        <dbReference type="Proteomes" id="UP000672602"/>
    </source>
</evidence>
<dbReference type="AlphaFoldDB" id="A0A8J7RZV1"/>
<reference evidence="1" key="1">
    <citation type="submission" date="2021-04" db="EMBL/GenBank/DDBJ databases">
        <authorList>
            <person name="Zhang D.-C."/>
        </authorList>
    </citation>
    <scope>NUCLEOTIDE SEQUENCE</scope>
    <source>
        <strain evidence="1">CGMCC 1.15697</strain>
    </source>
</reference>